<comment type="caution">
    <text evidence="3">The sequence shown here is derived from an EMBL/GenBank/DDBJ whole genome shotgun (WGS) entry which is preliminary data.</text>
</comment>
<evidence type="ECO:0000256" key="2">
    <source>
        <dbReference type="SAM" id="Phobius"/>
    </source>
</evidence>
<dbReference type="RefSeq" id="WP_191319394.1">
    <property type="nucleotide sequence ID" value="NZ_BNCG01000008.1"/>
</dbReference>
<reference evidence="4" key="1">
    <citation type="journal article" date="2019" name="Int. J. Syst. Evol. Microbiol.">
        <title>The Global Catalogue of Microorganisms (GCM) 10K type strain sequencing project: providing services to taxonomists for standard genome sequencing and annotation.</title>
        <authorList>
            <consortium name="The Broad Institute Genomics Platform"/>
            <consortium name="The Broad Institute Genome Sequencing Center for Infectious Disease"/>
            <person name="Wu L."/>
            <person name="Ma J."/>
        </authorList>
    </citation>
    <scope>NUCLEOTIDE SEQUENCE [LARGE SCALE GENOMIC DNA]</scope>
    <source>
        <strain evidence="4">KCTC 42282</strain>
    </source>
</reference>
<evidence type="ECO:0000313" key="4">
    <source>
        <dbReference type="Proteomes" id="UP001595704"/>
    </source>
</evidence>
<evidence type="ECO:0000313" key="3">
    <source>
        <dbReference type="EMBL" id="MFC3637412.1"/>
    </source>
</evidence>
<feature type="transmembrane region" description="Helical" evidence="2">
    <location>
        <begin position="418"/>
        <end position="446"/>
    </location>
</feature>
<evidence type="ECO:0000256" key="1">
    <source>
        <dbReference type="SAM" id="MobiDB-lite"/>
    </source>
</evidence>
<accession>A0ABV7UGW6</accession>
<proteinExistence type="predicted"/>
<protein>
    <recommendedName>
        <fullName evidence="5">O-antigen ligase-like membrane protein</fullName>
    </recommendedName>
</protein>
<dbReference type="EMBL" id="JBHRYC010000038">
    <property type="protein sequence ID" value="MFC3637412.1"/>
    <property type="molecule type" value="Genomic_DNA"/>
</dbReference>
<keyword evidence="2" id="KW-0472">Membrane</keyword>
<sequence>MTPSPVGLLVCLVIAIAGRMLGSATLIGLPVSLAFGATAFATLPALGGSSPQIYTLFAICLVAEQFLRRGGVRSLVVSTGRAPMLSLTLLALMVYSVMTAIILPRLFAGETSVFVPVNGAIVETVLAPVTGNISQTAYFVLGIMTCIALGATLNNTGRLVLVSKGLILCALLNVTLGAIDLAAKASGVGDVLEVIRTASYAMLTDVEHAGFFRISGAHSEASAFGAAIFISMVFCSTYSRLTGDRRVGMLAVASLALLLLSTSSSAYGCLAIYMICLAGKALFNLLQGRVRKVDLLLVFAALVCVAAVIAIYLHNGNAFDRIQQLLDAAIFNKASSASAAERGYWNSRSLTTFLETGGLGVGMGSSRASNWLIAVLSQTGVIGAVLQALLAATLLRALPPSRSDASNLPALYEAARMTGLATLVPSLLAGGSADPGMLFFICVAVAQSARQSMQAQAPVAASSPARRLAAGDNVHTGSPCSGPAPVRAVRRT</sequence>
<keyword evidence="2" id="KW-0812">Transmembrane</keyword>
<name>A0ABV7UGW6_9HYPH</name>
<feature type="transmembrane region" description="Helical" evidence="2">
    <location>
        <begin position="371"/>
        <end position="398"/>
    </location>
</feature>
<keyword evidence="4" id="KW-1185">Reference proteome</keyword>
<feature type="transmembrane region" description="Helical" evidence="2">
    <location>
        <begin position="165"/>
        <end position="183"/>
    </location>
</feature>
<feature type="transmembrane region" description="Helical" evidence="2">
    <location>
        <begin position="87"/>
        <end position="107"/>
    </location>
</feature>
<keyword evidence="2" id="KW-1133">Transmembrane helix</keyword>
<dbReference type="Proteomes" id="UP001595704">
    <property type="component" value="Unassembled WGS sequence"/>
</dbReference>
<feature type="transmembrane region" description="Helical" evidence="2">
    <location>
        <begin position="250"/>
        <end position="275"/>
    </location>
</feature>
<gene>
    <name evidence="3" type="ORF">ACFONL_08440</name>
</gene>
<evidence type="ECO:0008006" key="5">
    <source>
        <dbReference type="Google" id="ProtNLM"/>
    </source>
</evidence>
<feature type="transmembrane region" description="Helical" evidence="2">
    <location>
        <begin position="136"/>
        <end position="153"/>
    </location>
</feature>
<organism evidence="3 4">
    <name type="scientific">Camelimonas fluminis</name>
    <dbReference type="NCBI Taxonomy" id="1576911"/>
    <lineage>
        <taxon>Bacteria</taxon>
        <taxon>Pseudomonadati</taxon>
        <taxon>Pseudomonadota</taxon>
        <taxon>Alphaproteobacteria</taxon>
        <taxon>Hyphomicrobiales</taxon>
        <taxon>Chelatococcaceae</taxon>
        <taxon>Camelimonas</taxon>
    </lineage>
</organism>
<feature type="transmembrane region" description="Helical" evidence="2">
    <location>
        <begin position="295"/>
        <end position="313"/>
    </location>
</feature>
<feature type="transmembrane region" description="Helical" evidence="2">
    <location>
        <begin position="221"/>
        <end position="238"/>
    </location>
</feature>
<feature type="region of interest" description="Disordered" evidence="1">
    <location>
        <begin position="471"/>
        <end position="492"/>
    </location>
</feature>